<keyword evidence="2" id="KW-0812">Transmembrane</keyword>
<keyword evidence="2" id="KW-0472">Membrane</keyword>
<sequence>MTESQNVPQGESCDPYQGQQSYQAAPQQSYQAQQPYQASYEQPQVAYQQVYAQPVAPAAPAALYPMTDTDRTLRLVAFIFVILSLVGSCWLIIPLAWMIPMAVISWGIYKGTKANTVAFGVCTLIFCSLVAGILLLCSNKDR</sequence>
<feature type="region of interest" description="Disordered" evidence="1">
    <location>
        <begin position="1"/>
        <end position="36"/>
    </location>
</feature>
<dbReference type="RefSeq" id="WP_151429879.1">
    <property type="nucleotide sequence ID" value="NZ_JANJZI010000012.1"/>
</dbReference>
<proteinExistence type="predicted"/>
<evidence type="ECO:0000313" key="4">
    <source>
        <dbReference type="Proteomes" id="UP000479639"/>
    </source>
</evidence>
<evidence type="ECO:0000256" key="2">
    <source>
        <dbReference type="SAM" id="Phobius"/>
    </source>
</evidence>
<dbReference type="Proteomes" id="UP000479639">
    <property type="component" value="Unassembled WGS sequence"/>
</dbReference>
<accession>A0A7C8FPW8</accession>
<organism evidence="3 4">
    <name type="scientific">Adlercreutzia muris</name>
    <dbReference type="NCBI Taxonomy" id="1796610"/>
    <lineage>
        <taxon>Bacteria</taxon>
        <taxon>Bacillati</taxon>
        <taxon>Actinomycetota</taxon>
        <taxon>Coriobacteriia</taxon>
        <taxon>Eggerthellales</taxon>
        <taxon>Eggerthellaceae</taxon>
        <taxon>Adlercreutzia</taxon>
    </lineage>
</organism>
<comment type="caution">
    <text evidence="3">The sequence shown here is derived from an EMBL/GenBank/DDBJ whole genome shotgun (WGS) entry which is preliminary data.</text>
</comment>
<protein>
    <submittedName>
        <fullName evidence="3">Uncharacterized protein</fullName>
    </submittedName>
</protein>
<keyword evidence="2" id="KW-1133">Transmembrane helix</keyword>
<name>A0A7C8FPW8_9ACTN</name>
<evidence type="ECO:0000256" key="1">
    <source>
        <dbReference type="SAM" id="MobiDB-lite"/>
    </source>
</evidence>
<feature type="transmembrane region" description="Helical" evidence="2">
    <location>
        <begin position="117"/>
        <end position="137"/>
    </location>
</feature>
<gene>
    <name evidence="3" type="ORF">F8D48_02820</name>
</gene>
<feature type="transmembrane region" description="Helical" evidence="2">
    <location>
        <begin position="75"/>
        <end position="97"/>
    </location>
</feature>
<dbReference type="AlphaFoldDB" id="A0A7C8FPW8"/>
<keyword evidence="4" id="KW-1185">Reference proteome</keyword>
<feature type="compositionally biased region" description="Low complexity" evidence="1">
    <location>
        <begin position="15"/>
        <end position="36"/>
    </location>
</feature>
<evidence type="ECO:0000313" key="3">
    <source>
        <dbReference type="EMBL" id="KAB1651018.1"/>
    </source>
</evidence>
<dbReference type="EMBL" id="WAJS01000006">
    <property type="protein sequence ID" value="KAB1651018.1"/>
    <property type="molecule type" value="Genomic_DNA"/>
</dbReference>
<reference evidence="3 4" key="1">
    <citation type="submission" date="2019-09" db="EMBL/GenBank/DDBJ databases">
        <title>Whole genome shotgun sequencing (WGS) of Ellagibacter isourolithinifaciens DSM 104140(T) and Adlercreutzia muris DSM 29508(T).</title>
        <authorList>
            <person name="Stoll D.A."/>
            <person name="Danylec N."/>
            <person name="Huch M."/>
        </authorList>
    </citation>
    <scope>NUCLEOTIDE SEQUENCE [LARGE SCALE GENOMIC DNA]</scope>
    <source>
        <strain evidence="3 4">DSM 29508</strain>
    </source>
</reference>